<dbReference type="Proteomes" id="UP000254777">
    <property type="component" value="Unassembled WGS sequence"/>
</dbReference>
<protein>
    <submittedName>
        <fullName evidence="1">Uncharacterized protein</fullName>
    </submittedName>
</protein>
<sequence length="117" mass="13209">MKISNEAMEYLNKNNADYIVINSEISFDRVASCCANAVNPKFDMNVSFGNGTVDEKNYVVKQYEDKKIYIGQKAEELIGNDFIITLKKSLFSKKLIVENFEAIDLTHVEDMKGKIGG</sequence>
<evidence type="ECO:0000313" key="1">
    <source>
        <dbReference type="EMBL" id="SUB75746.1"/>
    </source>
</evidence>
<name>A0A379DCN1_9FIRM</name>
<proteinExistence type="predicted"/>
<gene>
    <name evidence="1" type="ORF">NCTC11088_01548</name>
</gene>
<dbReference type="EMBL" id="UGTH01000001">
    <property type="protein sequence ID" value="SUB75746.1"/>
    <property type="molecule type" value="Genomic_DNA"/>
</dbReference>
<dbReference type="RefSeq" id="WP_115312161.1">
    <property type="nucleotide sequence ID" value="NZ_UGTH01000001.1"/>
</dbReference>
<accession>A0A379DCN1</accession>
<organism evidence="1 2">
    <name type="scientific">Peptoniphilus indolicus</name>
    <dbReference type="NCBI Taxonomy" id="33030"/>
    <lineage>
        <taxon>Bacteria</taxon>
        <taxon>Bacillati</taxon>
        <taxon>Bacillota</taxon>
        <taxon>Tissierellia</taxon>
        <taxon>Tissierellales</taxon>
        <taxon>Peptoniphilaceae</taxon>
        <taxon>Peptoniphilus</taxon>
    </lineage>
</organism>
<evidence type="ECO:0000313" key="2">
    <source>
        <dbReference type="Proteomes" id="UP000254777"/>
    </source>
</evidence>
<reference evidence="1 2" key="1">
    <citation type="submission" date="2018-06" db="EMBL/GenBank/DDBJ databases">
        <authorList>
            <consortium name="Pathogen Informatics"/>
            <person name="Doyle S."/>
        </authorList>
    </citation>
    <scope>NUCLEOTIDE SEQUENCE [LARGE SCALE GENOMIC DNA]</scope>
    <source>
        <strain evidence="1 2">NCTC11088</strain>
    </source>
</reference>
<dbReference type="AlphaFoldDB" id="A0A379DCN1"/>